<dbReference type="OrthoDB" id="694847at2759"/>
<dbReference type="Proteomes" id="UP000823388">
    <property type="component" value="Chromosome 3N"/>
</dbReference>
<accession>A0A8T0U8J6</accession>
<dbReference type="PANTHER" id="PTHR38386:SF6">
    <property type="entry name" value="OS05G0426900 PROTEIN"/>
    <property type="match status" value="1"/>
</dbReference>
<dbReference type="PANTHER" id="PTHR38386">
    <property type="entry name" value="OS05G0426900 PROTEIN"/>
    <property type="match status" value="1"/>
</dbReference>
<evidence type="ECO:0000256" key="1">
    <source>
        <dbReference type="SAM" id="MobiDB-lite"/>
    </source>
</evidence>
<feature type="region of interest" description="Disordered" evidence="1">
    <location>
        <begin position="1"/>
        <end position="37"/>
    </location>
</feature>
<comment type="caution">
    <text evidence="2">The sequence shown here is derived from an EMBL/GenBank/DDBJ whole genome shotgun (WGS) entry which is preliminary data.</text>
</comment>
<proteinExistence type="predicted"/>
<feature type="compositionally biased region" description="Basic and acidic residues" evidence="1">
    <location>
        <begin position="154"/>
        <end position="163"/>
    </location>
</feature>
<reference evidence="2" key="1">
    <citation type="submission" date="2020-05" db="EMBL/GenBank/DDBJ databases">
        <title>WGS assembly of Panicum virgatum.</title>
        <authorList>
            <person name="Lovell J.T."/>
            <person name="Jenkins J."/>
            <person name="Shu S."/>
            <person name="Juenger T.E."/>
            <person name="Schmutz J."/>
        </authorList>
    </citation>
    <scope>NUCLEOTIDE SEQUENCE</scope>
    <source>
        <strain evidence="2">AP13</strain>
    </source>
</reference>
<sequence>MDGYSNLASSSPPAAANGHGARSGRPSMELTNTKETKAWEGLAIGAVTLARTFSTGSHRFRRSGSERRSWSRSRSGLPGALRRAFSMRRYHPAGPGFGAGDGYWRIHDMDGDSDRGDDTVEEHGEEEAAREEADSKKQAEQRDENAAAAADTAAGKEDAERKTRTTTKKKKRGGIFKACKKLFRL</sequence>
<name>A0A8T0U8J6_PANVG</name>
<evidence type="ECO:0000313" key="2">
    <source>
        <dbReference type="EMBL" id="KAG2619130.1"/>
    </source>
</evidence>
<dbReference type="AlphaFoldDB" id="A0A8T0U8J6"/>
<feature type="region of interest" description="Disordered" evidence="1">
    <location>
        <begin position="108"/>
        <end position="173"/>
    </location>
</feature>
<feature type="region of interest" description="Disordered" evidence="1">
    <location>
        <begin position="54"/>
        <end position="77"/>
    </location>
</feature>
<feature type="compositionally biased region" description="Basic residues" evidence="1">
    <location>
        <begin position="164"/>
        <end position="173"/>
    </location>
</feature>
<feature type="compositionally biased region" description="Basic and acidic residues" evidence="1">
    <location>
        <begin position="108"/>
        <end position="145"/>
    </location>
</feature>
<keyword evidence="3" id="KW-1185">Reference proteome</keyword>
<gene>
    <name evidence="2" type="ORF">PVAP13_3NG140821</name>
</gene>
<evidence type="ECO:0000313" key="3">
    <source>
        <dbReference type="Proteomes" id="UP000823388"/>
    </source>
</evidence>
<feature type="compositionally biased region" description="Low complexity" evidence="1">
    <location>
        <begin position="1"/>
        <end position="17"/>
    </location>
</feature>
<organism evidence="2 3">
    <name type="scientific">Panicum virgatum</name>
    <name type="common">Blackwell switchgrass</name>
    <dbReference type="NCBI Taxonomy" id="38727"/>
    <lineage>
        <taxon>Eukaryota</taxon>
        <taxon>Viridiplantae</taxon>
        <taxon>Streptophyta</taxon>
        <taxon>Embryophyta</taxon>
        <taxon>Tracheophyta</taxon>
        <taxon>Spermatophyta</taxon>
        <taxon>Magnoliopsida</taxon>
        <taxon>Liliopsida</taxon>
        <taxon>Poales</taxon>
        <taxon>Poaceae</taxon>
        <taxon>PACMAD clade</taxon>
        <taxon>Panicoideae</taxon>
        <taxon>Panicodae</taxon>
        <taxon>Paniceae</taxon>
        <taxon>Panicinae</taxon>
        <taxon>Panicum</taxon>
        <taxon>Panicum sect. Hiantes</taxon>
    </lineage>
</organism>
<dbReference type="EMBL" id="CM029042">
    <property type="protein sequence ID" value="KAG2619130.1"/>
    <property type="molecule type" value="Genomic_DNA"/>
</dbReference>
<protein>
    <submittedName>
        <fullName evidence="2">Uncharacterized protein</fullName>
    </submittedName>
</protein>